<dbReference type="SUPFAM" id="SSF56496">
    <property type="entry name" value="Fibrinogen C-terminal domain-like"/>
    <property type="match status" value="1"/>
</dbReference>
<dbReference type="SMART" id="SM00186">
    <property type="entry name" value="FBG"/>
    <property type="match status" value="1"/>
</dbReference>
<reference evidence="3" key="1">
    <citation type="submission" date="2016-03" db="EMBL/GenBank/DDBJ databases">
        <title>RNAseq analyses of the sensorial organs of adult female Aedes albopictus.</title>
        <authorList>
            <person name="Fabrizio L."/>
            <person name="Ribeiro J.M."/>
            <person name="Arca B."/>
        </authorList>
    </citation>
    <scope>NUCLEOTIDE SEQUENCE</scope>
</reference>
<feature type="chain" id="PRO_5012190721" evidence="1">
    <location>
        <begin position="18"/>
        <end position="309"/>
    </location>
</feature>
<evidence type="ECO:0000259" key="2">
    <source>
        <dbReference type="PROSITE" id="PS51406"/>
    </source>
</evidence>
<dbReference type="PANTHER" id="PTHR19143:SF327">
    <property type="entry name" value="FI21813P1-RELATED"/>
    <property type="match status" value="1"/>
</dbReference>
<dbReference type="VEuPathDB" id="VectorBase:AALFPA_062882"/>
<sequence>MATSFFIVAFVLAFCSATNPVRNDKVPITKETPGECWFGFELLITKLEMLEQKLMKLDILEQKFSKLTKLDIVEQKLSKITQLDIVEQKLSKMEQTMEKQAKNVFRSCSEEPSKMSGKYRLQPDDKEPPFVGFCEQETFGGGWLVIQHRFDGSVNFYRNWTEYRNGFGKIDGEYWIGLERLHKLTKNKNITLLVEIEDYDGNYGFSSYNRFQIGNETEKYVLKTLGDYYGSMNGSMRTHEGQMFTTRDSDNDKFNGNCAQEEGGAWWYAGCGTTNPNGPFHKQEGQWKKIYWYAHKKGVELKFFRMMIR</sequence>
<dbReference type="VEuPathDB" id="VectorBase:AALC636_014732"/>
<name>A0A1W7R8S3_AEDAL</name>
<dbReference type="CDD" id="cd00087">
    <property type="entry name" value="FReD"/>
    <property type="match status" value="1"/>
</dbReference>
<dbReference type="EMBL" id="GEHC01000140">
    <property type="protein sequence ID" value="JAV47505.1"/>
    <property type="molecule type" value="Transcribed_RNA"/>
</dbReference>
<dbReference type="InterPro" id="IPR014716">
    <property type="entry name" value="Fibrinogen_a/b/g_C_1"/>
</dbReference>
<dbReference type="PROSITE" id="PS51406">
    <property type="entry name" value="FIBRINOGEN_C_2"/>
    <property type="match status" value="1"/>
</dbReference>
<evidence type="ECO:0000256" key="1">
    <source>
        <dbReference type="SAM" id="SignalP"/>
    </source>
</evidence>
<dbReference type="InterPro" id="IPR036056">
    <property type="entry name" value="Fibrinogen-like_C"/>
</dbReference>
<evidence type="ECO:0000313" key="3">
    <source>
        <dbReference type="EMBL" id="JAV47505.1"/>
    </source>
</evidence>
<protein>
    <submittedName>
        <fullName evidence="3">Putative ficolin</fullName>
    </submittedName>
</protein>
<keyword evidence="1" id="KW-0732">Signal</keyword>
<dbReference type="Pfam" id="PF00147">
    <property type="entry name" value="Fibrinogen_C"/>
    <property type="match status" value="1"/>
</dbReference>
<dbReference type="VEuPathDB" id="VectorBase:AALF011294"/>
<proteinExistence type="predicted"/>
<dbReference type="Gene3D" id="3.90.215.10">
    <property type="entry name" value="Gamma Fibrinogen, chain A, domain 1"/>
    <property type="match status" value="1"/>
</dbReference>
<dbReference type="AlphaFoldDB" id="A0A1W7R8S3"/>
<dbReference type="InterPro" id="IPR050373">
    <property type="entry name" value="Fibrinogen_C-term_domain"/>
</dbReference>
<dbReference type="InterPro" id="IPR002181">
    <property type="entry name" value="Fibrinogen_a/b/g_C_dom"/>
</dbReference>
<organism evidence="3">
    <name type="scientific">Aedes albopictus</name>
    <name type="common">Asian tiger mosquito</name>
    <name type="synonym">Stegomyia albopicta</name>
    <dbReference type="NCBI Taxonomy" id="7160"/>
    <lineage>
        <taxon>Eukaryota</taxon>
        <taxon>Metazoa</taxon>
        <taxon>Ecdysozoa</taxon>
        <taxon>Arthropoda</taxon>
        <taxon>Hexapoda</taxon>
        <taxon>Insecta</taxon>
        <taxon>Pterygota</taxon>
        <taxon>Neoptera</taxon>
        <taxon>Endopterygota</taxon>
        <taxon>Diptera</taxon>
        <taxon>Nematocera</taxon>
        <taxon>Culicoidea</taxon>
        <taxon>Culicidae</taxon>
        <taxon>Culicinae</taxon>
        <taxon>Aedini</taxon>
        <taxon>Aedes</taxon>
        <taxon>Stegomyia</taxon>
    </lineage>
</organism>
<feature type="domain" description="Fibrinogen C-terminal" evidence="2">
    <location>
        <begin position="99"/>
        <end position="309"/>
    </location>
</feature>
<dbReference type="GO" id="GO:0005615">
    <property type="term" value="C:extracellular space"/>
    <property type="evidence" value="ECO:0007669"/>
    <property type="project" value="TreeGrafter"/>
</dbReference>
<accession>A0A1W7R8S3</accession>
<feature type="signal peptide" evidence="1">
    <location>
        <begin position="1"/>
        <end position="17"/>
    </location>
</feature>
<dbReference type="PANTHER" id="PTHR19143">
    <property type="entry name" value="FIBRINOGEN/TENASCIN/ANGIOPOEITIN"/>
    <property type="match status" value="1"/>
</dbReference>